<accession>A0A6J6C8W5</accession>
<dbReference type="EMBL" id="CAEZSS010000089">
    <property type="protein sequence ID" value="CAB4546893.1"/>
    <property type="molecule type" value="Genomic_DNA"/>
</dbReference>
<dbReference type="AlphaFoldDB" id="A0A6J6C8W5"/>
<dbReference type="InterPro" id="IPR029058">
    <property type="entry name" value="AB_hydrolase_fold"/>
</dbReference>
<dbReference type="PANTHER" id="PTHR48081">
    <property type="entry name" value="AB HYDROLASE SUPERFAMILY PROTEIN C4A8.06C"/>
    <property type="match status" value="1"/>
</dbReference>
<name>A0A6J6C8W5_9ZZZZ</name>
<dbReference type="GO" id="GO:0016787">
    <property type="term" value="F:hydrolase activity"/>
    <property type="evidence" value="ECO:0007669"/>
    <property type="project" value="UniProtKB-KW"/>
</dbReference>
<gene>
    <name evidence="3" type="ORF">UFOPK1505_00545</name>
</gene>
<organism evidence="3">
    <name type="scientific">freshwater metagenome</name>
    <dbReference type="NCBI Taxonomy" id="449393"/>
    <lineage>
        <taxon>unclassified sequences</taxon>
        <taxon>metagenomes</taxon>
        <taxon>ecological metagenomes</taxon>
    </lineage>
</organism>
<keyword evidence="1" id="KW-0378">Hydrolase</keyword>
<dbReference type="Pfam" id="PF20434">
    <property type="entry name" value="BD-FAE"/>
    <property type="match status" value="1"/>
</dbReference>
<reference evidence="3" key="1">
    <citation type="submission" date="2020-05" db="EMBL/GenBank/DDBJ databases">
        <authorList>
            <person name="Chiriac C."/>
            <person name="Salcher M."/>
            <person name="Ghai R."/>
            <person name="Kavagutti S V."/>
        </authorList>
    </citation>
    <scope>NUCLEOTIDE SEQUENCE</scope>
</reference>
<sequence length="401" mass="42766">MGKSVSKVIAALLIGVLLPLSSSMQVVNAANPDDGYPKDQPAPGRTCPNSDVGASTVSDHNGKTFICTLINGEKKWWIKGEALPSTAKTPAPAKSSAPTASVPEFKYTPKYKLAAKSIAKMKIFENVTYASKSPTQRLDIYMPKGVVKPPLLIWTHGGGFVIGDEDFMKFDESAKLLEELIKNGVAVASVNYRLAGEALFPAAGIDTKSAIRFLRANASKYGYNPNKFATGGDSAGSYLALMAAITGDQSSLFDDPTDPNIKTSASVSAVLDLFGNVDFLEMSANNIKYPCDQSKNPFPGADTKINPWFGDTTDPKVQAVMKSGGLYPFLRNSKAIPTFYIFHGSDDCSVSIYDSKNLDKEVKALNGKSNLKIVAGAIHGGAGVWSAAIKAVPEFKKTLSK</sequence>
<dbReference type="SUPFAM" id="SSF53474">
    <property type="entry name" value="alpha/beta-Hydrolases"/>
    <property type="match status" value="1"/>
</dbReference>
<dbReference type="InterPro" id="IPR050300">
    <property type="entry name" value="GDXG_lipolytic_enzyme"/>
</dbReference>
<feature type="domain" description="BD-FAE-like" evidence="2">
    <location>
        <begin position="138"/>
        <end position="360"/>
    </location>
</feature>
<dbReference type="InterPro" id="IPR049492">
    <property type="entry name" value="BD-FAE-like_dom"/>
</dbReference>
<protein>
    <submittedName>
        <fullName evidence="3">Unannotated protein</fullName>
    </submittedName>
</protein>
<evidence type="ECO:0000256" key="1">
    <source>
        <dbReference type="ARBA" id="ARBA00022801"/>
    </source>
</evidence>
<evidence type="ECO:0000259" key="2">
    <source>
        <dbReference type="Pfam" id="PF20434"/>
    </source>
</evidence>
<proteinExistence type="predicted"/>
<evidence type="ECO:0000313" key="3">
    <source>
        <dbReference type="EMBL" id="CAB4546893.1"/>
    </source>
</evidence>
<dbReference type="Gene3D" id="3.40.50.1820">
    <property type="entry name" value="alpha/beta hydrolase"/>
    <property type="match status" value="1"/>
</dbReference>